<dbReference type="Pfam" id="PF02604">
    <property type="entry name" value="PhdYeFM_antitox"/>
    <property type="match status" value="1"/>
</dbReference>
<evidence type="ECO:0000256" key="1">
    <source>
        <dbReference type="ARBA" id="ARBA00009981"/>
    </source>
</evidence>
<dbReference type="AlphaFoldDB" id="Q07QI5"/>
<organism evidence="3">
    <name type="scientific">Rhodopseudomonas palustris (strain BisA53)</name>
    <dbReference type="NCBI Taxonomy" id="316055"/>
    <lineage>
        <taxon>Bacteria</taxon>
        <taxon>Pseudomonadati</taxon>
        <taxon>Pseudomonadota</taxon>
        <taxon>Alphaproteobacteria</taxon>
        <taxon>Hyphomicrobiales</taxon>
        <taxon>Nitrobacteraceae</taxon>
        <taxon>Rhodopseudomonas</taxon>
    </lineage>
</organism>
<dbReference type="Gene3D" id="3.40.1620.10">
    <property type="entry name" value="YefM-like domain"/>
    <property type="match status" value="1"/>
</dbReference>
<evidence type="ECO:0000313" key="3">
    <source>
        <dbReference type="EMBL" id="ABJ05799.1"/>
    </source>
</evidence>
<gene>
    <name evidence="3" type="ordered locus">RPE_1851</name>
</gene>
<evidence type="ECO:0000256" key="2">
    <source>
        <dbReference type="RuleBase" id="RU362080"/>
    </source>
</evidence>
<dbReference type="NCBIfam" id="TIGR01552">
    <property type="entry name" value="phd_fam"/>
    <property type="match status" value="1"/>
</dbReference>
<dbReference type="OrthoDB" id="9800503at2"/>
<accession>Q07QI5</accession>
<dbReference type="EMBL" id="CP000463">
    <property type="protein sequence ID" value="ABJ05799.1"/>
    <property type="molecule type" value="Genomic_DNA"/>
</dbReference>
<sequence>MKHLTITEAGAQFDKLIAEVEATGHEVVITRDGAPIARLVREKIAPENDGFTPEQIERRREAIRNLRKNARELSVGATHEEIKAWINEGRH</sequence>
<dbReference type="KEGG" id="rpe:RPE_1851"/>
<protein>
    <recommendedName>
        <fullName evidence="2">Antitoxin</fullName>
    </recommendedName>
</protein>
<name>Q07QI5_RHOP5</name>
<dbReference type="eggNOG" id="COG4118">
    <property type="taxonomic scope" value="Bacteria"/>
</dbReference>
<proteinExistence type="inferred from homology"/>
<dbReference type="InterPro" id="IPR036165">
    <property type="entry name" value="YefM-like_sf"/>
</dbReference>
<comment type="function">
    <text evidence="2">Antitoxin component of a type II toxin-antitoxin (TA) system.</text>
</comment>
<dbReference type="SUPFAM" id="SSF143120">
    <property type="entry name" value="YefM-like"/>
    <property type="match status" value="1"/>
</dbReference>
<dbReference type="HOGENOM" id="CLU_163140_7_0_5"/>
<dbReference type="STRING" id="316055.RPE_1851"/>
<reference evidence="3" key="1">
    <citation type="submission" date="2006-09" db="EMBL/GenBank/DDBJ databases">
        <title>Complete sequence of Rhodopseudomonas palustris BisA53.</title>
        <authorList>
            <consortium name="US DOE Joint Genome Institute"/>
            <person name="Copeland A."/>
            <person name="Lucas S."/>
            <person name="Lapidus A."/>
            <person name="Barry K."/>
            <person name="Detter J.C."/>
            <person name="Glavina del Rio T."/>
            <person name="Hammon N."/>
            <person name="Israni S."/>
            <person name="Dalin E."/>
            <person name="Tice H."/>
            <person name="Pitluck S."/>
            <person name="Chain P."/>
            <person name="Malfatti S."/>
            <person name="Shin M."/>
            <person name="Vergez L."/>
            <person name="Schmutz J."/>
            <person name="Larimer F."/>
            <person name="Land M."/>
            <person name="Hauser L."/>
            <person name="Pelletier D.A."/>
            <person name="Kyrpides N."/>
            <person name="Kim E."/>
            <person name="Harwood C.S."/>
            <person name="Oda Y."/>
            <person name="Richardson P."/>
        </authorList>
    </citation>
    <scope>NUCLEOTIDE SEQUENCE [LARGE SCALE GENOMIC DNA]</scope>
    <source>
        <strain evidence="3">BisA53</strain>
    </source>
</reference>
<comment type="similarity">
    <text evidence="1 2">Belongs to the phD/YefM antitoxin family.</text>
</comment>
<dbReference type="InterPro" id="IPR006442">
    <property type="entry name" value="Antitoxin_Phd/YefM"/>
</dbReference>